<name>A0A1G5S1C9_PSEXY</name>
<proteinExistence type="predicted"/>
<accession>A0A1G5S1C9</accession>
<organism evidence="1 2">
    <name type="scientific">Pseudobutyrivibrio xylanivorans</name>
    <dbReference type="NCBI Taxonomy" id="185007"/>
    <lineage>
        <taxon>Bacteria</taxon>
        <taxon>Bacillati</taxon>
        <taxon>Bacillota</taxon>
        <taxon>Clostridia</taxon>
        <taxon>Lachnospirales</taxon>
        <taxon>Lachnospiraceae</taxon>
        <taxon>Pseudobutyrivibrio</taxon>
    </lineage>
</organism>
<dbReference type="EMBL" id="FMWK01000009">
    <property type="protein sequence ID" value="SCZ79531.1"/>
    <property type="molecule type" value="Genomic_DNA"/>
</dbReference>
<dbReference type="AlphaFoldDB" id="A0A1G5S1C9"/>
<evidence type="ECO:0000313" key="2">
    <source>
        <dbReference type="Proteomes" id="UP000199428"/>
    </source>
</evidence>
<dbReference type="Proteomes" id="UP000199428">
    <property type="component" value="Unassembled WGS sequence"/>
</dbReference>
<sequence>MLVYVHNNNFEEMIKNYSYNAYKNGIVVFADDGCHVFVNKLHIGQFNTWIEAHEYIDALIKLCGCECKTA</sequence>
<protein>
    <submittedName>
        <fullName evidence="1">Uncharacterized protein</fullName>
    </submittedName>
</protein>
<gene>
    <name evidence="1" type="ORF">SAMN02910350_01826</name>
</gene>
<reference evidence="1 2" key="1">
    <citation type="submission" date="2016-10" db="EMBL/GenBank/DDBJ databases">
        <authorList>
            <person name="de Groot N.N."/>
        </authorList>
    </citation>
    <scope>NUCLEOTIDE SEQUENCE [LARGE SCALE GENOMIC DNA]</scope>
    <source>
        <strain evidence="1 2">DSM 10317</strain>
    </source>
</reference>
<evidence type="ECO:0000313" key="1">
    <source>
        <dbReference type="EMBL" id="SCZ79531.1"/>
    </source>
</evidence>
<dbReference type="RefSeq" id="WP_028248002.1">
    <property type="nucleotide sequence ID" value="NZ_FMWK01000009.1"/>
</dbReference>